<dbReference type="KEGG" id="bxi:BK049_18430"/>
<accession>A0AAC9IL43</accession>
<sequence>MVLDKKISIGHFVYTTIIALLIITFTLVFAFGGNRDAGNQVNVMATGISIILAVIAILMTLVDVAGQRQSIIDIKETADKLMENQKASDEALEKTIETLDFLSNFREEMLASVSEFKDMTEENLKQLLDKEKIEKDDLATVLKEIQSKTTQLDSKLKITPNNIINKSNPNIYKRWIMNNYPDRINGSIELTEFRDRLKQSYSHHIISHFIKFLDRNGFIYEENGIEYVDINSAREFE</sequence>
<protein>
    <submittedName>
        <fullName evidence="2">Uncharacterized protein</fullName>
    </submittedName>
</protein>
<dbReference type="AlphaFoldDB" id="A0AAC9IL43"/>
<proteinExistence type="predicted"/>
<evidence type="ECO:0000313" key="2">
    <source>
        <dbReference type="EMBL" id="AOZ90527.1"/>
    </source>
</evidence>
<keyword evidence="1" id="KW-0472">Membrane</keyword>
<dbReference type="Proteomes" id="UP000177709">
    <property type="component" value="Chromosome"/>
</dbReference>
<name>A0AAC9IL43_9BACI</name>
<evidence type="ECO:0000256" key="1">
    <source>
        <dbReference type="SAM" id="Phobius"/>
    </source>
</evidence>
<reference evidence="2 3" key="1">
    <citation type="submission" date="2016-10" db="EMBL/GenBank/DDBJ databases">
        <title>Whole genome sequence of hyper active fibrinolysis bacterium Bacillus pumilus strain VV3 isolated from fermented rice.</title>
        <authorList>
            <person name="Mariadas V.A."/>
            <person name="Vijayaraghavan P."/>
            <person name="Dhandapani V."/>
        </authorList>
    </citation>
    <scope>NUCLEOTIDE SEQUENCE [LARGE SCALE GENOMIC DNA]</scope>
    <source>
        <strain evidence="2 3">VV3</strain>
    </source>
</reference>
<keyword evidence="1" id="KW-1133">Transmembrane helix</keyword>
<evidence type="ECO:0000313" key="3">
    <source>
        <dbReference type="Proteomes" id="UP000177709"/>
    </source>
</evidence>
<organism evidence="2 3">
    <name type="scientific">Bacillus xiamenensis</name>
    <dbReference type="NCBI Taxonomy" id="1178537"/>
    <lineage>
        <taxon>Bacteria</taxon>
        <taxon>Bacillati</taxon>
        <taxon>Bacillota</taxon>
        <taxon>Bacilli</taxon>
        <taxon>Bacillales</taxon>
        <taxon>Bacillaceae</taxon>
        <taxon>Bacillus</taxon>
    </lineage>
</organism>
<keyword evidence="1" id="KW-0812">Transmembrane</keyword>
<feature type="transmembrane region" description="Helical" evidence="1">
    <location>
        <begin position="43"/>
        <end position="65"/>
    </location>
</feature>
<dbReference type="EMBL" id="CP017786">
    <property type="protein sequence ID" value="AOZ90527.1"/>
    <property type="molecule type" value="Genomic_DNA"/>
</dbReference>
<gene>
    <name evidence="2" type="ORF">BK049_18430</name>
</gene>
<feature type="transmembrane region" description="Helical" evidence="1">
    <location>
        <begin position="12"/>
        <end position="31"/>
    </location>
</feature>